<evidence type="ECO:0000313" key="2">
    <source>
        <dbReference type="Proteomes" id="UP000095282"/>
    </source>
</evidence>
<dbReference type="AlphaFoldDB" id="A0A1I7V2H7"/>
<feature type="transmembrane region" description="Helical" evidence="1">
    <location>
        <begin position="92"/>
        <end position="113"/>
    </location>
</feature>
<dbReference type="PANTHER" id="PTHR47088">
    <property type="entry name" value="SERPENTINE RECEPTOR, CLASS W"/>
    <property type="match status" value="1"/>
</dbReference>
<evidence type="ECO:0000313" key="3">
    <source>
        <dbReference type="WBParaSite" id="Csp11.Scaffold630.g21740.t1"/>
    </source>
</evidence>
<dbReference type="Proteomes" id="UP000095282">
    <property type="component" value="Unplaced"/>
</dbReference>
<keyword evidence="2" id="KW-1185">Reference proteome</keyword>
<dbReference type="WBParaSite" id="Csp11.Scaffold630.g21740.t1">
    <property type="protein sequence ID" value="Csp11.Scaffold630.g21740.t1"/>
    <property type="gene ID" value="Csp11.Scaffold630.g21740"/>
</dbReference>
<dbReference type="PANTHER" id="PTHR47088:SF1">
    <property type="entry name" value="G-PROTEIN COUPLED RECEPTORS FAMILY 1 PROFILE DOMAIN-CONTAINING PROTEIN-RELATED"/>
    <property type="match status" value="1"/>
</dbReference>
<name>A0A1I7V2H7_9PELO</name>
<keyword evidence="1" id="KW-0472">Membrane</keyword>
<feature type="transmembrane region" description="Helical" evidence="1">
    <location>
        <begin position="7"/>
        <end position="26"/>
    </location>
</feature>
<reference evidence="3" key="1">
    <citation type="submission" date="2016-11" db="UniProtKB">
        <authorList>
            <consortium name="WormBaseParasite"/>
        </authorList>
    </citation>
    <scope>IDENTIFICATION</scope>
</reference>
<feature type="transmembrane region" description="Helical" evidence="1">
    <location>
        <begin position="62"/>
        <end position="80"/>
    </location>
</feature>
<dbReference type="SUPFAM" id="SSF81321">
    <property type="entry name" value="Family A G protein-coupled receptor-like"/>
    <property type="match status" value="1"/>
</dbReference>
<protein>
    <submittedName>
        <fullName evidence="3">G_PROTEIN_RECEP_F1_2 domain-containing protein</fullName>
    </submittedName>
</protein>
<dbReference type="Pfam" id="PF10324">
    <property type="entry name" value="7TM_GPCR_Srw"/>
    <property type="match status" value="1"/>
</dbReference>
<accession>A0A1I7V2H7</accession>
<proteinExistence type="predicted"/>
<keyword evidence="1" id="KW-0812">Transmembrane</keyword>
<keyword evidence="1" id="KW-1133">Transmembrane helix</keyword>
<evidence type="ECO:0000256" key="1">
    <source>
        <dbReference type="SAM" id="Phobius"/>
    </source>
</evidence>
<organism evidence="2 3">
    <name type="scientific">Caenorhabditis tropicalis</name>
    <dbReference type="NCBI Taxonomy" id="1561998"/>
    <lineage>
        <taxon>Eukaryota</taxon>
        <taxon>Metazoa</taxon>
        <taxon>Ecdysozoa</taxon>
        <taxon>Nematoda</taxon>
        <taxon>Chromadorea</taxon>
        <taxon>Rhabditida</taxon>
        <taxon>Rhabditina</taxon>
        <taxon>Rhabditomorpha</taxon>
        <taxon>Rhabditoidea</taxon>
        <taxon>Rhabditidae</taxon>
        <taxon>Peloderinae</taxon>
        <taxon>Caenorhabditis</taxon>
    </lineage>
</organism>
<sequence length="147" mass="16784">MRVCSTNSILIGIAFHDLIVFVVIIYDQVIELWFPTSEENCFDYTHIIAWINDLQRDILEQTSYWLGVLLALFRLLIMRLPGTNSTLSRPQTGYVTVLAVTVIGALVSCYFHHTICSYVSRKDCYLPPIDMLEVLATFQFLTGLSEV</sequence>
<dbReference type="InterPro" id="IPR019427">
    <property type="entry name" value="7TM_GPCR_serpentine_rcpt_Srw"/>
</dbReference>
<dbReference type="GO" id="GO:0008528">
    <property type="term" value="F:G protein-coupled peptide receptor activity"/>
    <property type="evidence" value="ECO:0007669"/>
    <property type="project" value="InterPro"/>
</dbReference>